<organism evidence="2 3">
    <name type="scientific">Tautonia plasticadhaerens</name>
    <dbReference type="NCBI Taxonomy" id="2527974"/>
    <lineage>
        <taxon>Bacteria</taxon>
        <taxon>Pseudomonadati</taxon>
        <taxon>Planctomycetota</taxon>
        <taxon>Planctomycetia</taxon>
        <taxon>Isosphaerales</taxon>
        <taxon>Isosphaeraceae</taxon>
        <taxon>Tautonia</taxon>
    </lineage>
</organism>
<name>A0A518H7V7_9BACT</name>
<sequence>MRPFVRPDSIVRSIWGDADTILFVFSGSAAEFALNRAVDWLFYTGKLPADPFGRLFSTARFAQDIAFVDEDTARRSLDRIRAAHGAVERKRGETIPDWANRDVLYMLIDYSGRAFELLHRPLTEAERAELYDVFRRVGEGLAIPELPETYDAWREDRRLHMERDLAYSDLSKESYGRYRRHLGWWWYETLLRVQSILVPDHVRRLLGLKRSRWLRPPLTAYRAIRVTGLSWGGRNVEVRADGGRTR</sequence>
<dbReference type="KEGG" id="tpla:ElP_48530"/>
<dbReference type="InterPro" id="IPR018713">
    <property type="entry name" value="MPAB/Lcp_cat_dom"/>
</dbReference>
<dbReference type="GO" id="GO:0016491">
    <property type="term" value="F:oxidoreductase activity"/>
    <property type="evidence" value="ECO:0007669"/>
    <property type="project" value="InterPro"/>
</dbReference>
<accession>A0A518H7V7</accession>
<dbReference type="AlphaFoldDB" id="A0A518H7V7"/>
<gene>
    <name evidence="2" type="ORF">ElP_48530</name>
</gene>
<feature type="domain" description="ER-bound oxygenase mpaB/mpaB'/Rubber oxygenase catalytic" evidence="1">
    <location>
        <begin position="45"/>
        <end position="216"/>
    </location>
</feature>
<proteinExistence type="predicted"/>
<keyword evidence="3" id="KW-1185">Reference proteome</keyword>
<dbReference type="EMBL" id="CP036426">
    <property type="protein sequence ID" value="QDV36923.1"/>
    <property type="molecule type" value="Genomic_DNA"/>
</dbReference>
<dbReference type="OrthoDB" id="5498485at2"/>
<evidence type="ECO:0000259" key="1">
    <source>
        <dbReference type="Pfam" id="PF09995"/>
    </source>
</evidence>
<dbReference type="Pfam" id="PF09995">
    <property type="entry name" value="MPAB_Lcp_cat"/>
    <property type="match status" value="1"/>
</dbReference>
<evidence type="ECO:0000313" key="2">
    <source>
        <dbReference type="EMBL" id="QDV36923.1"/>
    </source>
</evidence>
<dbReference type="Proteomes" id="UP000317835">
    <property type="component" value="Chromosome"/>
</dbReference>
<dbReference type="RefSeq" id="WP_145273972.1">
    <property type="nucleotide sequence ID" value="NZ_CP036426.1"/>
</dbReference>
<evidence type="ECO:0000313" key="3">
    <source>
        <dbReference type="Proteomes" id="UP000317835"/>
    </source>
</evidence>
<reference evidence="2 3" key="1">
    <citation type="submission" date="2019-02" db="EMBL/GenBank/DDBJ databases">
        <title>Deep-cultivation of Planctomycetes and their phenomic and genomic characterization uncovers novel biology.</title>
        <authorList>
            <person name="Wiegand S."/>
            <person name="Jogler M."/>
            <person name="Boedeker C."/>
            <person name="Pinto D."/>
            <person name="Vollmers J."/>
            <person name="Rivas-Marin E."/>
            <person name="Kohn T."/>
            <person name="Peeters S.H."/>
            <person name="Heuer A."/>
            <person name="Rast P."/>
            <person name="Oberbeckmann S."/>
            <person name="Bunk B."/>
            <person name="Jeske O."/>
            <person name="Meyerdierks A."/>
            <person name="Storesund J.E."/>
            <person name="Kallscheuer N."/>
            <person name="Luecker S."/>
            <person name="Lage O.M."/>
            <person name="Pohl T."/>
            <person name="Merkel B.J."/>
            <person name="Hornburger P."/>
            <person name="Mueller R.-W."/>
            <person name="Bruemmer F."/>
            <person name="Labrenz M."/>
            <person name="Spormann A.M."/>
            <person name="Op den Camp H."/>
            <person name="Overmann J."/>
            <person name="Amann R."/>
            <person name="Jetten M.S.M."/>
            <person name="Mascher T."/>
            <person name="Medema M.H."/>
            <person name="Devos D.P."/>
            <person name="Kaster A.-K."/>
            <person name="Ovreas L."/>
            <person name="Rohde M."/>
            <person name="Galperin M.Y."/>
            <person name="Jogler C."/>
        </authorList>
    </citation>
    <scope>NUCLEOTIDE SEQUENCE [LARGE SCALE GENOMIC DNA]</scope>
    <source>
        <strain evidence="2 3">ElP</strain>
    </source>
</reference>
<protein>
    <recommendedName>
        <fullName evidence="1">ER-bound oxygenase mpaB/mpaB'/Rubber oxygenase catalytic domain-containing protein</fullName>
    </recommendedName>
</protein>